<evidence type="ECO:0000313" key="1">
    <source>
        <dbReference type="EMBL" id="KIF80064.1"/>
    </source>
</evidence>
<dbReference type="Proteomes" id="UP000031572">
    <property type="component" value="Unassembled WGS sequence"/>
</dbReference>
<reference evidence="1 2" key="1">
    <citation type="submission" date="2014-12" db="EMBL/GenBank/DDBJ databases">
        <title>Denitrispirillum autotrophicum gen. nov., sp. nov., Denitrifying, Facultatively Autotrophic Bacteria Isolated from Rice Paddy Soil.</title>
        <authorList>
            <person name="Ishii S."/>
            <person name="Ashida N."/>
            <person name="Ohno H."/>
            <person name="Otsuka S."/>
            <person name="Yokota A."/>
            <person name="Senoo K."/>
        </authorList>
    </citation>
    <scope>NUCLEOTIDE SEQUENCE [LARGE SCALE GENOMIC DNA]</scope>
    <source>
        <strain evidence="1 2">TSA66</strain>
    </source>
</reference>
<name>A0A0C2BJ96_9BURK</name>
<keyword evidence="2" id="KW-1185">Reference proteome</keyword>
<sequence length="79" mass="9562">MTSRRKWCRRWQQWPDLFPEHIAYPIGVVSWIDPNPNSCWDCWGDLDGGWPDQYLYLSNRAPQMQMIERIITEVTRPRP</sequence>
<dbReference type="AlphaFoldDB" id="A0A0C2BJ96"/>
<protein>
    <submittedName>
        <fullName evidence="1">Uncharacterized protein</fullName>
    </submittedName>
</protein>
<accession>A0A0C2BJ96</accession>
<comment type="caution">
    <text evidence="1">The sequence shown here is derived from an EMBL/GenBank/DDBJ whole genome shotgun (WGS) entry which is preliminary data.</text>
</comment>
<evidence type="ECO:0000313" key="2">
    <source>
        <dbReference type="Proteomes" id="UP000031572"/>
    </source>
</evidence>
<dbReference type="EMBL" id="JWJG01000028">
    <property type="protein sequence ID" value="KIF80064.1"/>
    <property type="molecule type" value="Genomic_DNA"/>
</dbReference>
<proteinExistence type="predicted"/>
<gene>
    <name evidence="1" type="ORF">TSA66_03345</name>
</gene>
<organism evidence="1 2">
    <name type="scientific">Noviherbaspirillum autotrophicum</name>
    <dbReference type="NCBI Taxonomy" id="709839"/>
    <lineage>
        <taxon>Bacteria</taxon>
        <taxon>Pseudomonadati</taxon>
        <taxon>Pseudomonadota</taxon>
        <taxon>Betaproteobacteria</taxon>
        <taxon>Burkholderiales</taxon>
        <taxon>Oxalobacteraceae</taxon>
        <taxon>Noviherbaspirillum</taxon>
    </lineage>
</organism>